<gene>
    <name evidence="2" type="ORF">HanXRQr2_Chr04g0190491</name>
</gene>
<evidence type="ECO:0000313" key="3">
    <source>
        <dbReference type="Proteomes" id="UP000215914"/>
    </source>
</evidence>
<keyword evidence="3" id="KW-1185">Reference proteome</keyword>
<dbReference type="AlphaFoldDB" id="A0A9K3NUB3"/>
<organism evidence="2 3">
    <name type="scientific">Helianthus annuus</name>
    <name type="common">Common sunflower</name>
    <dbReference type="NCBI Taxonomy" id="4232"/>
    <lineage>
        <taxon>Eukaryota</taxon>
        <taxon>Viridiplantae</taxon>
        <taxon>Streptophyta</taxon>
        <taxon>Embryophyta</taxon>
        <taxon>Tracheophyta</taxon>
        <taxon>Spermatophyta</taxon>
        <taxon>Magnoliopsida</taxon>
        <taxon>eudicotyledons</taxon>
        <taxon>Gunneridae</taxon>
        <taxon>Pentapetalae</taxon>
        <taxon>asterids</taxon>
        <taxon>campanulids</taxon>
        <taxon>Asterales</taxon>
        <taxon>Asteraceae</taxon>
        <taxon>Asteroideae</taxon>
        <taxon>Heliantheae alliance</taxon>
        <taxon>Heliantheae</taxon>
        <taxon>Helianthus</taxon>
    </lineage>
</organism>
<sequence length="126" mass="14374">MGGLEQVCDSVDDTEISSDWSKETDEGDDQRSRSQMKQDDFSGRIQMQPLVLVKAYRGGRFLRSPWIQIEKLNLVIKELLKENDEEKERLNGIIAGLLAEKKKDKVDKDAMLDTMPQIEAMLTSTI</sequence>
<dbReference type="EMBL" id="MNCJ02000319">
    <property type="protein sequence ID" value="KAF5812255.1"/>
    <property type="molecule type" value="Genomic_DNA"/>
</dbReference>
<dbReference type="Gramene" id="mRNA:HanXRQr2_Chr04g0190491">
    <property type="protein sequence ID" value="mRNA:HanXRQr2_Chr04g0190491"/>
    <property type="gene ID" value="HanXRQr2_Chr04g0190491"/>
</dbReference>
<protein>
    <submittedName>
        <fullName evidence="2">Uncharacterized protein</fullName>
    </submittedName>
</protein>
<proteinExistence type="predicted"/>
<reference evidence="2" key="1">
    <citation type="journal article" date="2017" name="Nature">
        <title>The sunflower genome provides insights into oil metabolism, flowering and Asterid evolution.</title>
        <authorList>
            <person name="Badouin H."/>
            <person name="Gouzy J."/>
            <person name="Grassa C.J."/>
            <person name="Murat F."/>
            <person name="Staton S.E."/>
            <person name="Cottret L."/>
            <person name="Lelandais-Briere C."/>
            <person name="Owens G.L."/>
            <person name="Carrere S."/>
            <person name="Mayjonade B."/>
            <person name="Legrand L."/>
            <person name="Gill N."/>
            <person name="Kane N.C."/>
            <person name="Bowers J.E."/>
            <person name="Hubner S."/>
            <person name="Bellec A."/>
            <person name="Berard A."/>
            <person name="Berges H."/>
            <person name="Blanchet N."/>
            <person name="Boniface M.C."/>
            <person name="Brunel D."/>
            <person name="Catrice O."/>
            <person name="Chaidir N."/>
            <person name="Claudel C."/>
            <person name="Donnadieu C."/>
            <person name="Faraut T."/>
            <person name="Fievet G."/>
            <person name="Helmstetter N."/>
            <person name="King M."/>
            <person name="Knapp S.J."/>
            <person name="Lai Z."/>
            <person name="Le Paslier M.C."/>
            <person name="Lippi Y."/>
            <person name="Lorenzon L."/>
            <person name="Mandel J.R."/>
            <person name="Marage G."/>
            <person name="Marchand G."/>
            <person name="Marquand E."/>
            <person name="Bret-Mestries E."/>
            <person name="Morien E."/>
            <person name="Nambeesan S."/>
            <person name="Nguyen T."/>
            <person name="Pegot-Espagnet P."/>
            <person name="Pouilly N."/>
            <person name="Raftis F."/>
            <person name="Sallet E."/>
            <person name="Schiex T."/>
            <person name="Thomas J."/>
            <person name="Vandecasteele C."/>
            <person name="Vares D."/>
            <person name="Vear F."/>
            <person name="Vautrin S."/>
            <person name="Crespi M."/>
            <person name="Mangin B."/>
            <person name="Burke J.M."/>
            <person name="Salse J."/>
            <person name="Munos S."/>
            <person name="Vincourt P."/>
            <person name="Rieseberg L.H."/>
            <person name="Langlade N.B."/>
        </authorList>
    </citation>
    <scope>NUCLEOTIDE SEQUENCE</scope>
    <source>
        <tissue evidence="2">Leaves</tissue>
    </source>
</reference>
<dbReference type="Proteomes" id="UP000215914">
    <property type="component" value="Unassembled WGS sequence"/>
</dbReference>
<reference evidence="2" key="2">
    <citation type="submission" date="2020-06" db="EMBL/GenBank/DDBJ databases">
        <title>Helianthus annuus Genome sequencing and assembly Release 2.</title>
        <authorList>
            <person name="Gouzy J."/>
            <person name="Langlade N."/>
            <person name="Munos S."/>
        </authorList>
    </citation>
    <scope>NUCLEOTIDE SEQUENCE</scope>
    <source>
        <tissue evidence="2">Leaves</tissue>
    </source>
</reference>
<evidence type="ECO:0000313" key="2">
    <source>
        <dbReference type="EMBL" id="KAF5812255.1"/>
    </source>
</evidence>
<feature type="compositionally biased region" description="Basic and acidic residues" evidence="1">
    <location>
        <begin position="20"/>
        <end position="42"/>
    </location>
</feature>
<name>A0A9K3NUB3_HELAN</name>
<evidence type="ECO:0000256" key="1">
    <source>
        <dbReference type="SAM" id="MobiDB-lite"/>
    </source>
</evidence>
<comment type="caution">
    <text evidence="2">The sequence shown here is derived from an EMBL/GenBank/DDBJ whole genome shotgun (WGS) entry which is preliminary data.</text>
</comment>
<accession>A0A9K3NUB3</accession>
<feature type="region of interest" description="Disordered" evidence="1">
    <location>
        <begin position="1"/>
        <end position="42"/>
    </location>
</feature>